<evidence type="ECO:0000313" key="9">
    <source>
        <dbReference type="EMBL" id="EED96599.1"/>
    </source>
</evidence>
<keyword evidence="10" id="KW-1185">Reference proteome</keyword>
<dbReference type="Pfam" id="PF09335">
    <property type="entry name" value="VTT_dom"/>
    <property type="match status" value="1"/>
</dbReference>
<dbReference type="InterPro" id="IPR032816">
    <property type="entry name" value="VTT_dom"/>
</dbReference>
<evidence type="ECO:0000313" key="10">
    <source>
        <dbReference type="Proteomes" id="UP000001449"/>
    </source>
</evidence>
<dbReference type="PANTHER" id="PTHR12677">
    <property type="entry name" value="GOLGI APPARATUS MEMBRANE PROTEIN TVP38-RELATED"/>
    <property type="match status" value="1"/>
</dbReference>
<gene>
    <name evidence="9" type="ORF">THAPSDRAFT_20977</name>
</gene>
<feature type="transmembrane region" description="Helical" evidence="7">
    <location>
        <begin position="237"/>
        <end position="261"/>
    </location>
</feature>
<keyword evidence="2" id="KW-1003">Cell membrane</keyword>
<feature type="transmembrane region" description="Helical" evidence="7">
    <location>
        <begin position="405"/>
        <end position="428"/>
    </location>
</feature>
<feature type="transmembrane region" description="Helical" evidence="7">
    <location>
        <begin position="281"/>
        <end position="303"/>
    </location>
</feature>
<feature type="compositionally biased region" description="Basic and acidic residues" evidence="6">
    <location>
        <begin position="722"/>
        <end position="758"/>
    </location>
</feature>
<evidence type="ECO:0000256" key="7">
    <source>
        <dbReference type="SAM" id="Phobius"/>
    </source>
</evidence>
<evidence type="ECO:0000256" key="4">
    <source>
        <dbReference type="ARBA" id="ARBA00022989"/>
    </source>
</evidence>
<keyword evidence="5 7" id="KW-0472">Membrane</keyword>
<evidence type="ECO:0000256" key="6">
    <source>
        <dbReference type="SAM" id="MobiDB-lite"/>
    </source>
</evidence>
<accession>B8BRT6</accession>
<protein>
    <recommendedName>
        <fullName evidence="8">VTT domain-containing protein</fullName>
    </recommendedName>
</protein>
<dbReference type="GeneID" id="7453418"/>
<feature type="region of interest" description="Disordered" evidence="6">
    <location>
        <begin position="722"/>
        <end position="781"/>
    </location>
</feature>
<evidence type="ECO:0000259" key="8">
    <source>
        <dbReference type="Pfam" id="PF09335"/>
    </source>
</evidence>
<evidence type="ECO:0000256" key="5">
    <source>
        <dbReference type="ARBA" id="ARBA00023136"/>
    </source>
</evidence>
<feature type="domain" description="VTT" evidence="8">
    <location>
        <begin position="300"/>
        <end position="425"/>
    </location>
</feature>
<reference evidence="9 10" key="1">
    <citation type="journal article" date="2004" name="Science">
        <title>The genome of the diatom Thalassiosira pseudonana: ecology, evolution, and metabolism.</title>
        <authorList>
            <person name="Armbrust E.V."/>
            <person name="Berges J.A."/>
            <person name="Bowler C."/>
            <person name="Green B.R."/>
            <person name="Martinez D."/>
            <person name="Putnam N.H."/>
            <person name="Zhou S."/>
            <person name="Allen A.E."/>
            <person name="Apt K.E."/>
            <person name="Bechner M."/>
            <person name="Brzezinski M.A."/>
            <person name="Chaal B.K."/>
            <person name="Chiovitti A."/>
            <person name="Davis A.K."/>
            <person name="Demarest M.S."/>
            <person name="Detter J.C."/>
            <person name="Glavina T."/>
            <person name="Goodstein D."/>
            <person name="Hadi M.Z."/>
            <person name="Hellsten U."/>
            <person name="Hildebrand M."/>
            <person name="Jenkins B.D."/>
            <person name="Jurka J."/>
            <person name="Kapitonov V.V."/>
            <person name="Kroger N."/>
            <person name="Lau W.W."/>
            <person name="Lane T.W."/>
            <person name="Larimer F.W."/>
            <person name="Lippmeier J.C."/>
            <person name="Lucas S."/>
            <person name="Medina M."/>
            <person name="Montsant A."/>
            <person name="Obornik M."/>
            <person name="Parker M.S."/>
            <person name="Palenik B."/>
            <person name="Pazour G.J."/>
            <person name="Richardson P.M."/>
            <person name="Rynearson T.A."/>
            <person name="Saito M.A."/>
            <person name="Schwartz D.C."/>
            <person name="Thamatrakoln K."/>
            <person name="Valentin K."/>
            <person name="Vardi A."/>
            <person name="Wilkerson F.P."/>
            <person name="Rokhsar D.S."/>
        </authorList>
    </citation>
    <scope>NUCLEOTIDE SEQUENCE [LARGE SCALE GENOMIC DNA]</scope>
    <source>
        <strain evidence="9 10">CCMP1335</strain>
    </source>
</reference>
<dbReference type="eggNOG" id="KOG3140">
    <property type="taxonomic scope" value="Eukaryota"/>
</dbReference>
<feature type="transmembrane region" description="Helical" evidence="7">
    <location>
        <begin position="315"/>
        <end position="339"/>
    </location>
</feature>
<feature type="region of interest" description="Disordered" evidence="6">
    <location>
        <begin position="133"/>
        <end position="155"/>
    </location>
</feature>
<evidence type="ECO:0000256" key="1">
    <source>
        <dbReference type="ARBA" id="ARBA00004651"/>
    </source>
</evidence>
<proteinExistence type="predicted"/>
<sequence length="805" mass="90201">MSESAGMRVQPATPARQPHNETDSSHVIVDPELIGESVRMTIPREKQSDDDVSIICEPPTQDQLTLISIGRDASPINLFGPYNSTNDVQEADLSYSNEVFENEQYVDVEMHSAHQIGEQHTEQRSLRRYSMSFLSKKKSPNSSNRRSSDGAEATRCNNRIPISTSSLGAFFWDDNALSHHQQHDNNDDDEERKQPYCFCYNVFLRALHRICRPHVNAPKCLNRCNINNRMQPQHRRIMCRSVIIIVMIVTITFTLLDLLILHRYLNVWLSNTLDWLFDNPVAGGIAFIGIFLVGSLCFFPVALLSLGAGYVYIELYGLGLGIVASFLVCYFGCLLGAAVCFARSRYLMRQLIQKFSNRYPIVRAVDKAFETKGLRLFLLLRLSPAMPFNALNYIGGITAVAFRDYWWATCIGIIPGLLWTIIVGATFGTIDHRGVDGNKEFDQDGVRRGVVLGLGIGLGVMGLVGTGIYARSELTKIILAEQMEEAAMHQLQNLASDDMDETNNNANSITVVDLDNPQDDVAAEPPMSNSNGELHRNYEQTTINHLHNVSWGNTTALDKTRKHQPIWSPETVAAELPIVPNIFRLGDRPTTPTIPIVDTGLELSSSHMSPSMASDSVAQRKSTLQHYYTPNKRSCNATDNVGTVLSTMRNTPNRRRAVTAPLGEGAVFSPNLRQPYDLATSKRDSVLSDIGESEVLSLPSHPNDVLMEYIVPNDIEYVNHQESNRRRCNTDPNSRRSDVEQSKRRSNSETKPTGDMRTHHSMGNLSEGQGEHAHRSSSGNHLEVDLELNDNNGEDNDREWFWIWA</sequence>
<dbReference type="GO" id="GO:0005886">
    <property type="term" value="C:plasma membrane"/>
    <property type="evidence" value="ECO:0007669"/>
    <property type="project" value="UniProtKB-SubCell"/>
</dbReference>
<name>B8BRT6_THAPS</name>
<dbReference type="RefSeq" id="XP_002286958.1">
    <property type="nucleotide sequence ID" value="XM_002286922.1"/>
</dbReference>
<dbReference type="InterPro" id="IPR015414">
    <property type="entry name" value="TMEM64"/>
</dbReference>
<reference evidence="9 10" key="2">
    <citation type="journal article" date="2008" name="Nature">
        <title>The Phaeodactylum genome reveals the evolutionary history of diatom genomes.</title>
        <authorList>
            <person name="Bowler C."/>
            <person name="Allen A.E."/>
            <person name="Badger J.H."/>
            <person name="Grimwood J."/>
            <person name="Jabbari K."/>
            <person name="Kuo A."/>
            <person name="Maheswari U."/>
            <person name="Martens C."/>
            <person name="Maumus F."/>
            <person name="Otillar R.P."/>
            <person name="Rayko E."/>
            <person name="Salamov A."/>
            <person name="Vandepoele K."/>
            <person name="Beszteri B."/>
            <person name="Gruber A."/>
            <person name="Heijde M."/>
            <person name="Katinka M."/>
            <person name="Mock T."/>
            <person name="Valentin K."/>
            <person name="Verret F."/>
            <person name="Berges J.A."/>
            <person name="Brownlee C."/>
            <person name="Cadoret J.P."/>
            <person name="Chiovitti A."/>
            <person name="Choi C.J."/>
            <person name="Coesel S."/>
            <person name="De Martino A."/>
            <person name="Detter J.C."/>
            <person name="Durkin C."/>
            <person name="Falciatore A."/>
            <person name="Fournet J."/>
            <person name="Haruta M."/>
            <person name="Huysman M.J."/>
            <person name="Jenkins B.D."/>
            <person name="Jiroutova K."/>
            <person name="Jorgensen R.E."/>
            <person name="Joubert Y."/>
            <person name="Kaplan A."/>
            <person name="Kroger N."/>
            <person name="Kroth P.G."/>
            <person name="La Roche J."/>
            <person name="Lindquist E."/>
            <person name="Lommer M."/>
            <person name="Martin-Jezequel V."/>
            <person name="Lopez P.J."/>
            <person name="Lucas S."/>
            <person name="Mangogna M."/>
            <person name="McGinnis K."/>
            <person name="Medlin L.K."/>
            <person name="Montsant A."/>
            <person name="Oudot-Le Secq M.P."/>
            <person name="Napoli C."/>
            <person name="Obornik M."/>
            <person name="Parker M.S."/>
            <person name="Petit J.L."/>
            <person name="Porcel B.M."/>
            <person name="Poulsen N."/>
            <person name="Robison M."/>
            <person name="Rychlewski L."/>
            <person name="Rynearson T.A."/>
            <person name="Schmutz J."/>
            <person name="Shapiro H."/>
            <person name="Siaut M."/>
            <person name="Stanley M."/>
            <person name="Sussman M.R."/>
            <person name="Taylor A.R."/>
            <person name="Vardi A."/>
            <person name="von Dassow P."/>
            <person name="Vyverman W."/>
            <person name="Willis A."/>
            <person name="Wyrwicz L.S."/>
            <person name="Rokhsar D.S."/>
            <person name="Weissenbach J."/>
            <person name="Armbrust E.V."/>
            <person name="Green B.R."/>
            <person name="Van de Peer Y."/>
            <person name="Grigoriev I.V."/>
        </authorList>
    </citation>
    <scope>NUCLEOTIDE SEQUENCE [LARGE SCALE GENOMIC DNA]</scope>
    <source>
        <strain evidence="9 10">CCMP1335</strain>
    </source>
</reference>
<dbReference type="PaxDb" id="35128-Thaps20977"/>
<feature type="region of interest" description="Disordered" evidence="6">
    <location>
        <begin position="1"/>
        <end position="26"/>
    </location>
</feature>
<organism evidence="9 10">
    <name type="scientific">Thalassiosira pseudonana</name>
    <name type="common">Marine diatom</name>
    <name type="synonym">Cyclotella nana</name>
    <dbReference type="NCBI Taxonomy" id="35128"/>
    <lineage>
        <taxon>Eukaryota</taxon>
        <taxon>Sar</taxon>
        <taxon>Stramenopiles</taxon>
        <taxon>Ochrophyta</taxon>
        <taxon>Bacillariophyta</taxon>
        <taxon>Coscinodiscophyceae</taxon>
        <taxon>Thalassiosirophycidae</taxon>
        <taxon>Thalassiosirales</taxon>
        <taxon>Thalassiosiraceae</taxon>
        <taxon>Thalassiosira</taxon>
    </lineage>
</organism>
<dbReference type="AlphaFoldDB" id="B8BRT6"/>
<dbReference type="KEGG" id="tps:THAPSDRAFT_20977"/>
<comment type="subcellular location">
    <subcellularLocation>
        <location evidence="1">Cell membrane</location>
        <topology evidence="1">Multi-pass membrane protein</topology>
    </subcellularLocation>
</comment>
<dbReference type="HOGENOM" id="CLU_350069_0_0_1"/>
<keyword evidence="4 7" id="KW-1133">Transmembrane helix</keyword>
<dbReference type="PANTHER" id="PTHR12677:SF59">
    <property type="entry name" value="GOLGI APPARATUS MEMBRANE PROTEIN TVP38-RELATED"/>
    <property type="match status" value="1"/>
</dbReference>
<dbReference type="EMBL" id="CM000638">
    <property type="protein sequence ID" value="EED96599.1"/>
    <property type="molecule type" value="Genomic_DNA"/>
</dbReference>
<evidence type="ECO:0000256" key="3">
    <source>
        <dbReference type="ARBA" id="ARBA00022692"/>
    </source>
</evidence>
<evidence type="ECO:0000256" key="2">
    <source>
        <dbReference type="ARBA" id="ARBA00022475"/>
    </source>
</evidence>
<feature type="transmembrane region" description="Helical" evidence="7">
    <location>
        <begin position="449"/>
        <end position="470"/>
    </location>
</feature>
<dbReference type="InParanoid" id="B8BRT6"/>
<keyword evidence="3 7" id="KW-0812">Transmembrane</keyword>
<dbReference type="GO" id="GO:0016020">
    <property type="term" value="C:membrane"/>
    <property type="evidence" value="ECO:0000318"/>
    <property type="project" value="GO_Central"/>
</dbReference>
<dbReference type="Proteomes" id="UP000001449">
    <property type="component" value="Chromosome 1"/>
</dbReference>